<reference evidence="3" key="1">
    <citation type="submission" date="2015-11" db="EMBL/GenBank/DDBJ databases">
        <title>De novo transcriptome assembly of four potential Pierce s Disease insect vectors from Arizona vineyards.</title>
        <authorList>
            <person name="Tassone E.E."/>
        </authorList>
    </citation>
    <scope>NUCLEOTIDE SEQUENCE</scope>
</reference>
<gene>
    <name evidence="3" type="ORF">g.57786</name>
</gene>
<feature type="region of interest" description="Disordered" evidence="1">
    <location>
        <begin position="152"/>
        <end position="188"/>
    </location>
</feature>
<feature type="non-terminal residue" evidence="3">
    <location>
        <position position="1"/>
    </location>
</feature>
<feature type="chain" id="PRO_5008585195" evidence="2">
    <location>
        <begin position="19"/>
        <end position="188"/>
    </location>
</feature>
<feature type="compositionally biased region" description="Polar residues" evidence="1">
    <location>
        <begin position="57"/>
        <end position="69"/>
    </location>
</feature>
<organism evidence="3">
    <name type="scientific">Homalodisca liturata</name>
    <dbReference type="NCBI Taxonomy" id="320908"/>
    <lineage>
        <taxon>Eukaryota</taxon>
        <taxon>Metazoa</taxon>
        <taxon>Ecdysozoa</taxon>
        <taxon>Arthropoda</taxon>
        <taxon>Hexapoda</taxon>
        <taxon>Insecta</taxon>
        <taxon>Pterygota</taxon>
        <taxon>Neoptera</taxon>
        <taxon>Paraneoptera</taxon>
        <taxon>Hemiptera</taxon>
        <taxon>Auchenorrhyncha</taxon>
        <taxon>Membracoidea</taxon>
        <taxon>Cicadellidae</taxon>
        <taxon>Cicadellinae</taxon>
        <taxon>Proconiini</taxon>
        <taxon>Homalodisca</taxon>
    </lineage>
</organism>
<feature type="compositionally biased region" description="Basic and acidic residues" evidence="1">
    <location>
        <begin position="90"/>
        <end position="114"/>
    </location>
</feature>
<evidence type="ECO:0000313" key="3">
    <source>
        <dbReference type="EMBL" id="JAS86710.1"/>
    </source>
</evidence>
<evidence type="ECO:0000256" key="2">
    <source>
        <dbReference type="SAM" id="SignalP"/>
    </source>
</evidence>
<feature type="region of interest" description="Disordered" evidence="1">
    <location>
        <begin position="52"/>
        <end position="128"/>
    </location>
</feature>
<proteinExistence type="predicted"/>
<dbReference type="EMBL" id="GECU01020996">
    <property type="protein sequence ID" value="JAS86710.1"/>
    <property type="molecule type" value="Transcribed_RNA"/>
</dbReference>
<dbReference type="AlphaFoldDB" id="A0A1B6IIH3"/>
<accession>A0A1B6IIH3</accession>
<keyword evidence="2" id="KW-0732">Signal</keyword>
<evidence type="ECO:0000256" key="1">
    <source>
        <dbReference type="SAM" id="MobiDB-lite"/>
    </source>
</evidence>
<feature type="signal peptide" evidence="2">
    <location>
        <begin position="1"/>
        <end position="18"/>
    </location>
</feature>
<protein>
    <submittedName>
        <fullName evidence="3">Uncharacterized protein</fullName>
    </submittedName>
</protein>
<sequence>SMACSMILAALLAVFTISSYINESYSSINNQKIFNLHTIQNVLRRLEKRKAELEGTGESTSPLPTTDSEVPSDPSDMGTVHNRTRKGHERRRDGQRRDHHPSDGRGCHGKIERRTTKKPLSNESPKADFKRVYNNGDGVHLYDADYLSLNSHHAASHERRNRRRGFKCQGREKTDEREGEEEFPQKDE</sequence>
<name>A0A1B6IIH3_9HEMI</name>